<evidence type="ECO:0000313" key="9">
    <source>
        <dbReference type="Proteomes" id="UP001498398"/>
    </source>
</evidence>
<dbReference type="Proteomes" id="UP001498398">
    <property type="component" value="Unassembled WGS sequence"/>
</dbReference>
<feature type="signal peptide" evidence="6">
    <location>
        <begin position="1"/>
        <end position="21"/>
    </location>
</feature>
<organism evidence="8 9">
    <name type="scientific">Marasmiellus scandens</name>
    <dbReference type="NCBI Taxonomy" id="2682957"/>
    <lineage>
        <taxon>Eukaryota</taxon>
        <taxon>Fungi</taxon>
        <taxon>Dikarya</taxon>
        <taxon>Basidiomycota</taxon>
        <taxon>Agaricomycotina</taxon>
        <taxon>Agaricomycetes</taxon>
        <taxon>Agaricomycetidae</taxon>
        <taxon>Agaricales</taxon>
        <taxon>Marasmiineae</taxon>
        <taxon>Omphalotaceae</taxon>
        <taxon>Marasmiellus</taxon>
    </lineage>
</organism>
<dbReference type="PROSITE" id="PS52012">
    <property type="entry name" value="CFEM"/>
    <property type="match status" value="1"/>
</dbReference>
<accession>A0ABR1IVW9</accession>
<reference evidence="8 9" key="1">
    <citation type="submission" date="2024-01" db="EMBL/GenBank/DDBJ databases">
        <title>A draft genome for the cacao thread blight pathogen Marasmiellus scandens.</title>
        <authorList>
            <person name="Baruah I.K."/>
            <person name="Leung J."/>
            <person name="Bukari Y."/>
            <person name="Amoako-Attah I."/>
            <person name="Meinhardt L.W."/>
            <person name="Bailey B.A."/>
            <person name="Cohen S.P."/>
        </authorList>
    </citation>
    <scope>NUCLEOTIDE SEQUENCE [LARGE SCALE GENOMIC DNA]</scope>
    <source>
        <strain evidence="8 9">GH-19</strain>
    </source>
</reference>
<evidence type="ECO:0000256" key="2">
    <source>
        <dbReference type="ARBA" id="ARBA00022525"/>
    </source>
</evidence>
<sequence>MFALNKLALFFALVGLVAVNALPHPQAQGGQQGQGQAGGQTQGQTQSQSTANDPKPLASQPDCVNQCLVNAAPGHGCGDTDLSCMCASSALQDAARQCIQTQCPDSGLKNAATLKNQLCQK</sequence>
<feature type="chain" id="PRO_5046893591" description="CFEM domain-containing protein" evidence="6">
    <location>
        <begin position="22"/>
        <end position="121"/>
    </location>
</feature>
<keyword evidence="2" id="KW-0964">Secreted</keyword>
<comment type="subcellular location">
    <subcellularLocation>
        <location evidence="1">Secreted</location>
    </subcellularLocation>
</comment>
<feature type="compositionally biased region" description="Low complexity" evidence="5">
    <location>
        <begin position="42"/>
        <end position="51"/>
    </location>
</feature>
<feature type="domain" description="CFEM" evidence="7">
    <location>
        <begin position="35"/>
        <end position="121"/>
    </location>
</feature>
<gene>
    <name evidence="8" type="ORF">VKT23_016872</name>
</gene>
<protein>
    <recommendedName>
        <fullName evidence="7">CFEM domain-containing protein</fullName>
    </recommendedName>
</protein>
<evidence type="ECO:0000313" key="8">
    <source>
        <dbReference type="EMBL" id="KAK7440794.1"/>
    </source>
</evidence>
<evidence type="ECO:0000256" key="6">
    <source>
        <dbReference type="SAM" id="SignalP"/>
    </source>
</evidence>
<feature type="compositionally biased region" description="Gly residues" evidence="5">
    <location>
        <begin position="30"/>
        <end position="41"/>
    </location>
</feature>
<dbReference type="EMBL" id="JBANRG010000066">
    <property type="protein sequence ID" value="KAK7440794.1"/>
    <property type="molecule type" value="Genomic_DNA"/>
</dbReference>
<proteinExistence type="predicted"/>
<evidence type="ECO:0000256" key="3">
    <source>
        <dbReference type="ARBA" id="ARBA00022729"/>
    </source>
</evidence>
<keyword evidence="4" id="KW-1015">Disulfide bond</keyword>
<comment type="caution">
    <text evidence="8">The sequence shown here is derived from an EMBL/GenBank/DDBJ whole genome shotgun (WGS) entry which is preliminary data.</text>
</comment>
<dbReference type="SMART" id="SM00747">
    <property type="entry name" value="CFEM"/>
    <property type="match status" value="1"/>
</dbReference>
<keyword evidence="9" id="KW-1185">Reference proteome</keyword>
<dbReference type="Pfam" id="PF05730">
    <property type="entry name" value="CFEM"/>
    <property type="match status" value="1"/>
</dbReference>
<evidence type="ECO:0000256" key="4">
    <source>
        <dbReference type="ARBA" id="ARBA00023157"/>
    </source>
</evidence>
<evidence type="ECO:0000256" key="1">
    <source>
        <dbReference type="ARBA" id="ARBA00004613"/>
    </source>
</evidence>
<name>A0ABR1IVW9_9AGAR</name>
<evidence type="ECO:0000259" key="7">
    <source>
        <dbReference type="PROSITE" id="PS52012"/>
    </source>
</evidence>
<feature type="region of interest" description="Disordered" evidence="5">
    <location>
        <begin position="24"/>
        <end position="58"/>
    </location>
</feature>
<dbReference type="InterPro" id="IPR008427">
    <property type="entry name" value="Extracellular_membr_CFEM_dom"/>
</dbReference>
<evidence type="ECO:0000256" key="5">
    <source>
        <dbReference type="SAM" id="MobiDB-lite"/>
    </source>
</evidence>
<keyword evidence="3 6" id="KW-0732">Signal</keyword>